<dbReference type="Gene3D" id="1.10.10.740">
    <property type="entry name" value="Crisp domain"/>
    <property type="match status" value="1"/>
</dbReference>
<gene>
    <name evidence="7" type="primary">LOC101395912</name>
</gene>
<reference evidence="7" key="1">
    <citation type="submission" date="2025-08" db="UniProtKB">
        <authorList>
            <consortium name="RefSeq"/>
        </authorList>
    </citation>
    <scope>IDENTIFICATION</scope>
</reference>
<feature type="disulfide bond" evidence="3">
    <location>
        <begin position="280"/>
        <end position="298"/>
    </location>
</feature>
<dbReference type="SMART" id="SM00198">
    <property type="entry name" value="SCP"/>
    <property type="match status" value="1"/>
</dbReference>
<dbReference type="InterPro" id="IPR018244">
    <property type="entry name" value="Allrgn_V5/Tpx1_CS"/>
</dbReference>
<dbReference type="PRINTS" id="PR00837">
    <property type="entry name" value="V5TPXLIKE"/>
</dbReference>
<evidence type="ECO:0000256" key="1">
    <source>
        <dbReference type="ARBA" id="ARBA00009923"/>
    </source>
</evidence>
<dbReference type="Proteomes" id="UP000694910">
    <property type="component" value="Unplaced"/>
</dbReference>
<dbReference type="InterPro" id="IPR003582">
    <property type="entry name" value="ShKT_dom"/>
</dbReference>
<dbReference type="InterPro" id="IPR042076">
    <property type="entry name" value="Crisp-like_dom"/>
</dbReference>
<keyword evidence="4" id="KW-1133">Transmembrane helix</keyword>
<dbReference type="GeneID" id="101395912"/>
<evidence type="ECO:0000256" key="2">
    <source>
        <dbReference type="ARBA" id="ARBA00023157"/>
    </source>
</evidence>
<evidence type="ECO:0000313" key="7">
    <source>
        <dbReference type="RefSeq" id="XP_014638039.1"/>
    </source>
</evidence>
<feature type="disulfide bond" evidence="3">
    <location>
        <begin position="289"/>
        <end position="302"/>
    </location>
</feature>
<dbReference type="InterPro" id="IPR014044">
    <property type="entry name" value="CAP_dom"/>
</dbReference>
<dbReference type="InterPro" id="IPR001283">
    <property type="entry name" value="CRISP-related"/>
</dbReference>
<dbReference type="RefSeq" id="XP_014638039.1">
    <property type="nucleotide sequence ID" value="XM_014782553.1"/>
</dbReference>
<dbReference type="SUPFAM" id="SSF57546">
    <property type="entry name" value="Crisp domain-like"/>
    <property type="match status" value="1"/>
</dbReference>
<keyword evidence="4" id="KW-0812">Transmembrane</keyword>
<organism evidence="6 7">
    <name type="scientific">Ceratotherium simum simum</name>
    <name type="common">Southern white rhinoceros</name>
    <dbReference type="NCBI Taxonomy" id="73337"/>
    <lineage>
        <taxon>Eukaryota</taxon>
        <taxon>Metazoa</taxon>
        <taxon>Chordata</taxon>
        <taxon>Craniata</taxon>
        <taxon>Vertebrata</taxon>
        <taxon>Euteleostomi</taxon>
        <taxon>Mammalia</taxon>
        <taxon>Eutheria</taxon>
        <taxon>Laurasiatheria</taxon>
        <taxon>Perissodactyla</taxon>
        <taxon>Rhinocerotidae</taxon>
        <taxon>Ceratotherium</taxon>
    </lineage>
</organism>
<evidence type="ECO:0000256" key="4">
    <source>
        <dbReference type="SAM" id="Phobius"/>
    </source>
</evidence>
<comment type="caution">
    <text evidence="3">Lacks conserved residue(s) required for the propagation of feature annotation.</text>
</comment>
<dbReference type="SUPFAM" id="SSF55797">
    <property type="entry name" value="PR-1-like"/>
    <property type="match status" value="1"/>
</dbReference>
<dbReference type="InterPro" id="IPR035940">
    <property type="entry name" value="CAP_sf"/>
</dbReference>
<dbReference type="CDD" id="cd05383">
    <property type="entry name" value="CAP_CRISP"/>
    <property type="match status" value="1"/>
</dbReference>
<dbReference type="Pfam" id="PF08562">
    <property type="entry name" value="Crisp"/>
    <property type="match status" value="1"/>
</dbReference>
<name>A0ABM1CEQ8_CERSS</name>
<dbReference type="Gene3D" id="3.40.33.10">
    <property type="entry name" value="CAP"/>
    <property type="match status" value="1"/>
</dbReference>
<evidence type="ECO:0000259" key="5">
    <source>
        <dbReference type="PROSITE" id="PS51670"/>
    </source>
</evidence>
<evidence type="ECO:0000256" key="3">
    <source>
        <dbReference type="PROSITE-ProRule" id="PRU01005"/>
    </source>
</evidence>
<dbReference type="PANTHER" id="PTHR10334">
    <property type="entry name" value="CYSTEINE-RICH SECRETORY PROTEIN-RELATED"/>
    <property type="match status" value="1"/>
</dbReference>
<dbReference type="InterPro" id="IPR013871">
    <property type="entry name" value="Cysteine_rich_secretory"/>
</dbReference>
<dbReference type="PROSITE" id="PS01009">
    <property type="entry name" value="CRISP_1"/>
    <property type="match status" value="1"/>
</dbReference>
<feature type="transmembrane region" description="Helical" evidence="4">
    <location>
        <begin position="64"/>
        <end position="82"/>
    </location>
</feature>
<dbReference type="PROSITE" id="PS51670">
    <property type="entry name" value="SHKT"/>
    <property type="match status" value="1"/>
</dbReference>
<evidence type="ECO:0000313" key="6">
    <source>
        <dbReference type="Proteomes" id="UP000694910"/>
    </source>
</evidence>
<keyword evidence="2 3" id="KW-1015">Disulfide bond</keyword>
<dbReference type="Pfam" id="PF00188">
    <property type="entry name" value="CAP"/>
    <property type="match status" value="1"/>
</dbReference>
<keyword evidence="4" id="KW-0472">Membrane</keyword>
<comment type="similarity">
    <text evidence="1">Belongs to the CRISP family.</text>
</comment>
<feature type="domain" description="ShKT" evidence="5">
    <location>
        <begin position="271"/>
        <end position="304"/>
    </location>
</feature>
<keyword evidence="6" id="KW-1185">Reference proteome</keyword>
<accession>A0ABM1CEQ8</accession>
<protein>
    <submittedName>
        <fullName evidence="7">Cysteine-rich secretory protein 3</fullName>
    </submittedName>
</protein>
<proteinExistence type="inferred from homology"/>
<sequence>MKFETYWNDKSCFRPVDLDYLHNQNLLKTGNRCNVYIPLYPSLSPPYFFLQIKQILHLALRTKTIALLPVLLFLAAVLLPLFPANGQDPGFGALLTTKEEVQKEIVDKHNDLRRTVSPPASNMLKMEWDSKAATNAQNWADKCLLRHSRSEDRVVGTRHCGENLFMSSRPISWSHAIQGWYDEVRHFTYGVGKNHPNAVVGHYTQVVWYSSYRVGCGIAYCPNQKSLKYYQVCQYCPPGNFVGRERTPYLEGKPCASCPNHCDNGLCTNSCEYDDVYSNCKDLAKMIGCKRTLTKNSCKAACQCPDKIY</sequence>
<dbReference type="InterPro" id="IPR034117">
    <property type="entry name" value="SCP_CRISP"/>
</dbReference>